<evidence type="ECO:0000256" key="6">
    <source>
        <dbReference type="ARBA" id="ARBA00023444"/>
    </source>
</evidence>
<dbReference type="GO" id="GO:0006783">
    <property type="term" value="P:heme biosynthetic process"/>
    <property type="evidence" value="ECO:0007669"/>
    <property type="project" value="UniProtKB-KW"/>
</dbReference>
<comment type="pathway">
    <text evidence="6">Porphyrin-containing compound metabolism.</text>
</comment>
<dbReference type="Pfam" id="PF01593">
    <property type="entry name" value="Amino_oxidase"/>
    <property type="match status" value="1"/>
</dbReference>
<dbReference type="Gene3D" id="3.90.660.20">
    <property type="entry name" value="Protoporphyrinogen oxidase, mitochondrial, domain 2"/>
    <property type="match status" value="1"/>
</dbReference>
<dbReference type="SUPFAM" id="SSF51905">
    <property type="entry name" value="FAD/NAD(P)-binding domain"/>
    <property type="match status" value="1"/>
</dbReference>
<dbReference type="PANTHER" id="PTHR42923">
    <property type="entry name" value="PROTOPORPHYRINOGEN OXIDASE"/>
    <property type="match status" value="1"/>
</dbReference>
<dbReference type="Gene3D" id="3.50.50.60">
    <property type="entry name" value="FAD/NAD(P)-binding domain"/>
    <property type="match status" value="1"/>
</dbReference>
<dbReference type="InterPro" id="IPR036188">
    <property type="entry name" value="FAD/NAD-bd_sf"/>
</dbReference>
<evidence type="ECO:0000259" key="7">
    <source>
        <dbReference type="Pfam" id="PF01593"/>
    </source>
</evidence>
<name>A0A381ZH69_9ZZZZ</name>
<dbReference type="Gene3D" id="1.10.3110.10">
    <property type="entry name" value="protoporphyrinogen ix oxidase, domain 3"/>
    <property type="match status" value="1"/>
</dbReference>
<dbReference type="AlphaFoldDB" id="A0A381ZH69"/>
<evidence type="ECO:0000256" key="3">
    <source>
        <dbReference type="ARBA" id="ARBA00022827"/>
    </source>
</evidence>
<sequence length="486" mass="53384">MIEASEGRGERADDVEQRDVVIVGAGVSGLATAHFLRNQGVDGVLLIEGEEQAGGTIQTRQLDGFLFEPGPNSMLDNSPAMKRLIGQLGLDDRVAVAADAAKKRYIVRDGRLQPLPMSPPSLIKSRLFSWGTKLRLAREPFVSAAPADAEETLEQFVLRRLGREFLQYAIDPFVAGTFAGRPEDLCVRTAFRRLWDLEQHHGSLIRGAMQLAKQRKAAAKAAGNASGDEGEIQAGPSGKMLSFEGGLQTLIQSLATPCGENLRTSLAYLGVRRSDFGYRVTSMDVDGAHEIDARVMLLTLPAHTYPSLEFDDINMPLDEIGATPYPPVTAVFFGYHQRPTEEPLDGFGFLTPRLESRRILGTLWNSVGFPDRAPEGGLAMTTYVGGMRQPENTQWSDEEMVDVVFEELRDLMGIQLRPDVVAVHRWTRAIPQYVMGHRQLMEKVDAAEVEAPGLFIGGNFRGGISLGDCVTRSEELAEQIATFLRD</sequence>
<keyword evidence="4" id="KW-0560">Oxidoreductase</keyword>
<accession>A0A381ZH69</accession>
<dbReference type="GO" id="GO:0004729">
    <property type="term" value="F:oxygen-dependent protoporphyrinogen oxidase activity"/>
    <property type="evidence" value="ECO:0007669"/>
    <property type="project" value="InterPro"/>
</dbReference>
<dbReference type="PANTHER" id="PTHR42923:SF3">
    <property type="entry name" value="PROTOPORPHYRINOGEN OXIDASE"/>
    <property type="match status" value="1"/>
</dbReference>
<feature type="domain" description="Amine oxidase" evidence="7">
    <location>
        <begin position="27"/>
        <end position="460"/>
    </location>
</feature>
<comment type="cofactor">
    <cofactor evidence="1">
        <name>FAD</name>
        <dbReference type="ChEBI" id="CHEBI:57692"/>
    </cofactor>
</comment>
<dbReference type="NCBIfam" id="TIGR00562">
    <property type="entry name" value="proto_IX_ox"/>
    <property type="match status" value="1"/>
</dbReference>
<reference evidence="8" key="1">
    <citation type="submission" date="2018-05" db="EMBL/GenBank/DDBJ databases">
        <authorList>
            <person name="Lanie J.A."/>
            <person name="Ng W.-L."/>
            <person name="Kazmierczak K.M."/>
            <person name="Andrzejewski T.M."/>
            <person name="Davidsen T.M."/>
            <person name="Wayne K.J."/>
            <person name="Tettelin H."/>
            <person name="Glass J.I."/>
            <person name="Rusch D."/>
            <person name="Podicherti R."/>
            <person name="Tsui H.-C.T."/>
            <person name="Winkler M.E."/>
        </authorList>
    </citation>
    <scope>NUCLEOTIDE SEQUENCE</scope>
</reference>
<keyword evidence="2" id="KW-0285">Flavoprotein</keyword>
<evidence type="ECO:0000256" key="2">
    <source>
        <dbReference type="ARBA" id="ARBA00022630"/>
    </source>
</evidence>
<dbReference type="InterPro" id="IPR004572">
    <property type="entry name" value="Protoporphyrinogen_oxidase"/>
</dbReference>
<dbReference type="SUPFAM" id="SSF54373">
    <property type="entry name" value="FAD-linked reductases, C-terminal domain"/>
    <property type="match status" value="1"/>
</dbReference>
<evidence type="ECO:0000313" key="8">
    <source>
        <dbReference type="EMBL" id="SVA88097.1"/>
    </source>
</evidence>
<dbReference type="InterPro" id="IPR002937">
    <property type="entry name" value="Amino_oxidase"/>
</dbReference>
<evidence type="ECO:0000256" key="5">
    <source>
        <dbReference type="ARBA" id="ARBA00023133"/>
    </source>
</evidence>
<keyword evidence="5" id="KW-0350">Heme biosynthesis</keyword>
<dbReference type="PRINTS" id="PR00420">
    <property type="entry name" value="RNGMNOXGNASE"/>
</dbReference>
<protein>
    <recommendedName>
        <fullName evidence="7">Amine oxidase domain-containing protein</fullName>
    </recommendedName>
</protein>
<gene>
    <name evidence="8" type="ORF">METZ01_LOCUS140951</name>
</gene>
<dbReference type="EMBL" id="UINC01021149">
    <property type="protein sequence ID" value="SVA88097.1"/>
    <property type="molecule type" value="Genomic_DNA"/>
</dbReference>
<proteinExistence type="predicted"/>
<evidence type="ECO:0000256" key="4">
    <source>
        <dbReference type="ARBA" id="ARBA00023002"/>
    </source>
</evidence>
<evidence type="ECO:0000256" key="1">
    <source>
        <dbReference type="ARBA" id="ARBA00001974"/>
    </source>
</evidence>
<keyword evidence="3" id="KW-0274">FAD</keyword>
<dbReference type="InterPro" id="IPR050464">
    <property type="entry name" value="Zeta_carotene_desat/Oxidored"/>
</dbReference>
<organism evidence="8">
    <name type="scientific">marine metagenome</name>
    <dbReference type="NCBI Taxonomy" id="408172"/>
    <lineage>
        <taxon>unclassified sequences</taxon>
        <taxon>metagenomes</taxon>
        <taxon>ecological metagenomes</taxon>
    </lineage>
</organism>